<feature type="transmembrane region" description="Helical" evidence="6">
    <location>
        <begin position="336"/>
        <end position="358"/>
    </location>
</feature>
<dbReference type="InterPro" id="IPR036259">
    <property type="entry name" value="MFS_trans_sf"/>
</dbReference>
<dbReference type="AlphaFoldDB" id="A0A1L7CUW4"/>
<reference evidence="8 9" key="1">
    <citation type="submission" date="2014-08" db="EMBL/GenBank/DDBJ databases">
        <title>Complete genome sequence of Corynebacterium frankenforstense ST18(T) (=DSM 45800(T)), isolated from raw cow milk.</title>
        <authorList>
            <person name="Ruckert C."/>
            <person name="Albersmeier A."/>
            <person name="Winkler A."/>
            <person name="Lipski A."/>
            <person name="Kalinowski J."/>
        </authorList>
    </citation>
    <scope>NUCLEOTIDE SEQUENCE [LARGE SCALE GENOMIC DNA]</scope>
    <source>
        <strain evidence="8 9">ST18</strain>
    </source>
</reference>
<feature type="domain" description="Major facilitator superfamily (MFS) profile" evidence="7">
    <location>
        <begin position="9"/>
        <end position="387"/>
    </location>
</feature>
<dbReference type="InterPro" id="IPR050189">
    <property type="entry name" value="MFS_Efflux_Transporters"/>
</dbReference>
<dbReference type="Gene3D" id="1.20.1250.20">
    <property type="entry name" value="MFS general substrate transporter like domains"/>
    <property type="match status" value="2"/>
</dbReference>
<evidence type="ECO:0000256" key="2">
    <source>
        <dbReference type="ARBA" id="ARBA00022475"/>
    </source>
</evidence>
<dbReference type="EMBL" id="CP009247">
    <property type="protein sequence ID" value="APT89607.1"/>
    <property type="molecule type" value="Genomic_DNA"/>
</dbReference>
<accession>A0A1L7CUW4</accession>
<dbReference type="STRING" id="1437875.CFRA_10630"/>
<evidence type="ECO:0000313" key="9">
    <source>
        <dbReference type="Proteomes" id="UP000185434"/>
    </source>
</evidence>
<feature type="transmembrane region" description="Helical" evidence="6">
    <location>
        <begin position="364"/>
        <end position="385"/>
    </location>
</feature>
<sequence length="389" mass="37903">MRRRVPPPWLAVMLLTALVLYTDDYVIAGILPDIAADLDVSEPAAGQLVTAFSLTVALSAPPAAVLLAGVRRSRLFTVALGAFAAVNVAAACAPDLAVLLVLRVLAALCTGAVTPAVFSWTAAQAPPEKVGRYVAVVAMGVTGAIALGVPVGVAVAHAAGWRANFLVLAAAAVVCLLAVRATMSSDPRGEPAASPLAQLRAVAARPVATALLGNLVAISGSMMALTYLAPYLAAAHPGQDLRAVAFAASGAAGVAGVLLGGALADRLGPRCTLLLGVGVLAGGLVGAGLLAAAPPAPAAALVAVVAAQALGAFTLSPALTAWYFTVGGDGAESAVALNTSGTYLGVAVAGALGGWVLATGGPGVVPLAATACALAALAAFAAAGWRTSP</sequence>
<evidence type="ECO:0000256" key="6">
    <source>
        <dbReference type="SAM" id="Phobius"/>
    </source>
</evidence>
<evidence type="ECO:0000313" key="8">
    <source>
        <dbReference type="EMBL" id="APT89607.1"/>
    </source>
</evidence>
<dbReference type="KEGG" id="cfk:CFRA_10630"/>
<evidence type="ECO:0000256" key="3">
    <source>
        <dbReference type="ARBA" id="ARBA00022692"/>
    </source>
</evidence>
<evidence type="ECO:0000259" key="7">
    <source>
        <dbReference type="PROSITE" id="PS50850"/>
    </source>
</evidence>
<feature type="transmembrane region" description="Helical" evidence="6">
    <location>
        <begin position="44"/>
        <end position="68"/>
    </location>
</feature>
<evidence type="ECO:0000256" key="1">
    <source>
        <dbReference type="ARBA" id="ARBA00004651"/>
    </source>
</evidence>
<feature type="transmembrane region" description="Helical" evidence="6">
    <location>
        <begin position="271"/>
        <end position="292"/>
    </location>
</feature>
<keyword evidence="5 6" id="KW-0472">Membrane</keyword>
<feature type="transmembrane region" description="Helical" evidence="6">
    <location>
        <begin position="298"/>
        <end position="324"/>
    </location>
</feature>
<feature type="transmembrane region" description="Helical" evidence="6">
    <location>
        <begin position="241"/>
        <end position="264"/>
    </location>
</feature>
<feature type="transmembrane region" description="Helical" evidence="6">
    <location>
        <begin position="97"/>
        <end position="121"/>
    </location>
</feature>
<name>A0A1L7CUW4_9CORY</name>
<evidence type="ECO:0000256" key="4">
    <source>
        <dbReference type="ARBA" id="ARBA00022989"/>
    </source>
</evidence>
<dbReference type="PROSITE" id="PS50850">
    <property type="entry name" value="MFS"/>
    <property type="match status" value="1"/>
</dbReference>
<proteinExistence type="predicted"/>
<gene>
    <name evidence="8" type="ORF">CFRA_10630</name>
</gene>
<dbReference type="GO" id="GO:0005886">
    <property type="term" value="C:plasma membrane"/>
    <property type="evidence" value="ECO:0007669"/>
    <property type="project" value="UniProtKB-SubCell"/>
</dbReference>
<keyword evidence="3 6" id="KW-0812">Transmembrane</keyword>
<dbReference type="GO" id="GO:0022857">
    <property type="term" value="F:transmembrane transporter activity"/>
    <property type="evidence" value="ECO:0007669"/>
    <property type="project" value="InterPro"/>
</dbReference>
<evidence type="ECO:0000256" key="5">
    <source>
        <dbReference type="ARBA" id="ARBA00023136"/>
    </source>
</evidence>
<keyword evidence="9" id="KW-1185">Reference proteome</keyword>
<keyword evidence="2" id="KW-1003">Cell membrane</keyword>
<dbReference type="PANTHER" id="PTHR43124:SF10">
    <property type="entry name" value="PURINE EFFLUX PUMP PBUE"/>
    <property type="match status" value="1"/>
</dbReference>
<organism evidence="8 9">
    <name type="scientific">Corynebacterium frankenforstense DSM 45800</name>
    <dbReference type="NCBI Taxonomy" id="1437875"/>
    <lineage>
        <taxon>Bacteria</taxon>
        <taxon>Bacillati</taxon>
        <taxon>Actinomycetota</taxon>
        <taxon>Actinomycetes</taxon>
        <taxon>Mycobacteriales</taxon>
        <taxon>Corynebacteriaceae</taxon>
        <taxon>Corynebacterium</taxon>
    </lineage>
</organism>
<feature type="transmembrane region" description="Helical" evidence="6">
    <location>
        <begin position="207"/>
        <end position="229"/>
    </location>
</feature>
<dbReference type="PANTHER" id="PTHR43124">
    <property type="entry name" value="PURINE EFFLUX PUMP PBUE"/>
    <property type="match status" value="1"/>
</dbReference>
<dbReference type="Pfam" id="PF07690">
    <property type="entry name" value="MFS_1"/>
    <property type="match status" value="1"/>
</dbReference>
<dbReference type="SUPFAM" id="SSF103473">
    <property type="entry name" value="MFS general substrate transporter"/>
    <property type="match status" value="1"/>
</dbReference>
<dbReference type="InterPro" id="IPR011701">
    <property type="entry name" value="MFS"/>
</dbReference>
<feature type="transmembrane region" description="Helical" evidence="6">
    <location>
        <begin position="133"/>
        <end position="155"/>
    </location>
</feature>
<feature type="transmembrane region" description="Helical" evidence="6">
    <location>
        <begin position="75"/>
        <end position="91"/>
    </location>
</feature>
<comment type="subcellular location">
    <subcellularLocation>
        <location evidence="1">Cell membrane</location>
        <topology evidence="1">Multi-pass membrane protein</topology>
    </subcellularLocation>
</comment>
<feature type="transmembrane region" description="Helical" evidence="6">
    <location>
        <begin position="161"/>
        <end position="179"/>
    </location>
</feature>
<protein>
    <recommendedName>
        <fullName evidence="7">Major facilitator superfamily (MFS) profile domain-containing protein</fullName>
    </recommendedName>
</protein>
<dbReference type="InterPro" id="IPR020846">
    <property type="entry name" value="MFS_dom"/>
</dbReference>
<dbReference type="Proteomes" id="UP000185434">
    <property type="component" value="Chromosome"/>
</dbReference>
<keyword evidence="4 6" id="KW-1133">Transmembrane helix</keyword>
<dbReference type="OrthoDB" id="9814237at2"/>